<evidence type="ECO:0000256" key="6">
    <source>
        <dbReference type="ARBA" id="ARBA00023136"/>
    </source>
</evidence>
<dbReference type="PANTHER" id="PTHR23019:SF0">
    <property type="entry name" value="NUCLEAR PORE MEMBRANE GLYCOPROTEIN 210"/>
    <property type="match status" value="1"/>
</dbReference>
<evidence type="ECO:0000256" key="10">
    <source>
        <dbReference type="SAM" id="Phobius"/>
    </source>
</evidence>
<proteinExistence type="inferred from homology"/>
<dbReference type="Pfam" id="PF22962">
    <property type="entry name" value="Ig_NUP210_7th"/>
    <property type="match status" value="1"/>
</dbReference>
<keyword evidence="8" id="KW-0539">Nucleus</keyword>
<feature type="domain" description="BIG2" evidence="12">
    <location>
        <begin position="1147"/>
        <end position="1223"/>
    </location>
</feature>
<evidence type="ECO:0000256" key="5">
    <source>
        <dbReference type="ARBA" id="ARBA00022989"/>
    </source>
</evidence>
<dbReference type="InterPro" id="IPR055096">
    <property type="entry name" value="Ig_NUP210_1st"/>
</dbReference>
<feature type="compositionally biased region" description="Polar residues" evidence="9">
    <location>
        <begin position="1908"/>
        <end position="1920"/>
    </location>
</feature>
<dbReference type="InterPro" id="IPR045197">
    <property type="entry name" value="NUP210-like"/>
</dbReference>
<keyword evidence="7" id="KW-0325">Glycoprotein</keyword>
<dbReference type="InterPro" id="IPR055097">
    <property type="entry name" value="Ig_NUP210_2nd"/>
</dbReference>
<evidence type="ECO:0000256" key="9">
    <source>
        <dbReference type="SAM" id="MobiDB-lite"/>
    </source>
</evidence>
<dbReference type="SMART" id="SM00635">
    <property type="entry name" value="BID_2"/>
    <property type="match status" value="3"/>
</dbReference>
<evidence type="ECO:0000256" key="3">
    <source>
        <dbReference type="ARBA" id="ARBA00022692"/>
    </source>
</evidence>
<reference evidence="13" key="1">
    <citation type="submission" date="2022-08" db="EMBL/GenBank/DDBJ databases">
        <authorList>
            <person name="Marques A."/>
        </authorList>
    </citation>
    <scope>NUCLEOTIDE SEQUENCE</scope>
    <source>
        <strain evidence="13">RhyPub2mFocal</strain>
        <tissue evidence="13">Leaves</tissue>
    </source>
</reference>
<dbReference type="GO" id="GO:0031965">
    <property type="term" value="C:nuclear membrane"/>
    <property type="evidence" value="ECO:0007669"/>
    <property type="project" value="UniProtKB-SubCell"/>
</dbReference>
<gene>
    <name evidence="13" type="ORF">LUZ62_015806</name>
</gene>
<comment type="subcellular location">
    <subcellularLocation>
        <location evidence="1">Nucleus membrane</location>
        <topology evidence="1">Single-pass membrane protein</topology>
    </subcellularLocation>
</comment>
<dbReference type="Pfam" id="PF24425">
    <property type="entry name" value="Ig_GP210_15th"/>
    <property type="match status" value="1"/>
</dbReference>
<evidence type="ECO:0000256" key="2">
    <source>
        <dbReference type="ARBA" id="ARBA00007313"/>
    </source>
</evidence>
<evidence type="ECO:0000256" key="1">
    <source>
        <dbReference type="ARBA" id="ARBA00004590"/>
    </source>
</evidence>
<evidence type="ECO:0000259" key="12">
    <source>
        <dbReference type="SMART" id="SM00635"/>
    </source>
</evidence>
<dbReference type="InterPro" id="IPR056232">
    <property type="entry name" value="Ig_GP210_15th"/>
</dbReference>
<dbReference type="SUPFAM" id="SSF49373">
    <property type="entry name" value="Invasin/intimin cell-adhesion fragments"/>
    <property type="match status" value="1"/>
</dbReference>
<dbReference type="Gene3D" id="2.60.40.1080">
    <property type="match status" value="2"/>
</dbReference>
<dbReference type="PANTHER" id="PTHR23019">
    <property type="entry name" value="NUCLEAR PORE MEMBRANE GLYCOPROTEIN GP210-RELATED"/>
    <property type="match status" value="1"/>
</dbReference>
<evidence type="ECO:0000256" key="7">
    <source>
        <dbReference type="ARBA" id="ARBA00023180"/>
    </source>
</evidence>
<feature type="transmembrane region" description="Helical" evidence="10">
    <location>
        <begin position="1860"/>
        <end position="1877"/>
    </location>
</feature>
<feature type="region of interest" description="Disordered" evidence="9">
    <location>
        <begin position="1890"/>
        <end position="1920"/>
    </location>
</feature>
<evidence type="ECO:0000256" key="8">
    <source>
        <dbReference type="ARBA" id="ARBA00023242"/>
    </source>
</evidence>
<dbReference type="Pfam" id="PF24427">
    <property type="entry name" value="Ig_GP210_16th"/>
    <property type="match status" value="1"/>
</dbReference>
<evidence type="ECO:0000313" key="14">
    <source>
        <dbReference type="Proteomes" id="UP001140206"/>
    </source>
</evidence>
<evidence type="ECO:0000256" key="4">
    <source>
        <dbReference type="ARBA" id="ARBA00022729"/>
    </source>
</evidence>
<keyword evidence="3 10" id="KW-0812">Transmembrane</keyword>
<dbReference type="Pfam" id="PF22967">
    <property type="entry name" value="Ig_NUP210_1st"/>
    <property type="match status" value="1"/>
</dbReference>
<dbReference type="Pfam" id="PF26182">
    <property type="entry name" value="Ig_NUP210_5th"/>
    <property type="match status" value="1"/>
</dbReference>
<name>A0AAV8GC22_9POAL</name>
<accession>A0AAV8GC22</accession>
<sequence length="1951" mass="213771">MGSVLLAAVVLAAFASWFPTKVVAPASPGPHITDLNILLPPRITNPVEYRLQGSDGCFRWSWDHHDILSVQPEYNATSRCSTSARLVSVAPYVGRKETSVYATDLISGTTIRCKVVVDNISRIQIFHHAVKIDLDELAVLQIRGFDEEDNVFSSLVGLQFLWRLMPKSGKAEVENHLIHVPLKETPLSDCGGFCGDLETQIEIEDQGLGSDLHVVKGIEIGQEVVSVKLVEPELEHVGDTIVLTVAEAMSLDPPSPVFVTVGSVIGYRLRIIHLNAAHVVKLPSPHHKWYASNNSVALVDNMLGSVGALDLGFSEIIVEDIRVSGHIQTSALHVVVPREIILYLLPVINASVPFETATPIPSSVSWYVFPGQEYVVLLKSFPEGSGANEIYLTETNEPKLESSAFNYWELSQLPDDNLVATDWHFSRSLIPISQGKGSLTASITYQREISAPAEVIELVHEVHVCNKVQLFFDEQTDYSKTVLLPWVPGTFQELKLKPVGGCGRSLTDFKWFSSDEAIISISSSGVAYARRPGQATVKAVSVYDFLNYDEVLINVAFPKSMVFVPSHPVEAVVGSELQAAVTLRASNGDHFTRCDAFSSLIRWRINSETESFKIIEKAAGLMSIDEKHGYPCARVHLHASAAGRATLGATLSYESRSYSESSDVPTVLKAATVVSAYHPLVVYQAGSGSRFGGYYVNLSEIETGGSIMERKVLDELYLVPGSTMDILLFGGPQRWSPRVEFVDTLDVLDQPGSLTKDAVVVNRLSYQMYRISCQTRGDFHLHFSRGNLAGDDHPLPVIASTYVLVVCDIPSSITLIANEPENVIHVVKAAIKVVRNPGRIQADPVVVSNGQAVRLAAVSVHATDKIFANASSLSLKWELIGCDGLAYCDTGKDVASLETSIWEQFPILQNSTGLCIIRASVLGFTELTMRNLQAKVNSLPLGIGKDDLSDSLELQIVSSLRVMPESTMLVYHPDAKMSLSVSGGTCFLEAASNDTRVVQIIQQPQGIHCTDLVVGALGLGTAVVAIHDIGLSPNAVASAKIKVENVEWIKIISPGQMSLMEGTERDFEILAGTQDGDTFDFSQYMYMDIRIHIDGEILELITTASSSRKAAYKFSVKAVNLGITSVYVSGKQMSGNRILSEHVEVEVYKRLRLHPEYVYLVPGASYVLSVEGGPKLDAYVEYASMNEQTVRLNSTSGRLYANSIGNTTIRAMAYTRSGSFICDAFGTIEVGIPSAVSLNSQSERMCVGCRMPVYPSFPKWFLVQGDLFSFYGVCQAYSWIIAKEEVLKFESYEEALIEEKSYGNKDNTYKNVLVGRSAGKSDVSVSISCEFVNSGRVERVLYNGSKLVTVVPDPPLALGLPITWLLPPFYSSSHLLPSQGGVTYTMLRPCEKNYPLIKQEIEETINIKGSCVVTGRNGDLGCIQVKDQTIGREEIAACIRVAKVSQVRVAASKSSQASLLAVGDTFDLDTLYCDELGYVFAEANGVVPVDIETNYPDILSILVLENDSYTEDHRRFVLQARRPGTALVKISIESNPKKSDFIVVSVGAQIYPRDLNLRVGQYVNFTIVGDGDGIDKKAWSGKWSSGNESILSIHKMTGVAHAHGLGTVKVIFESLDLKLETTVTVRNVNQIILGSPAETLTNVEFPSDGYKFLVRFSDPKDFKITGVSKLVSAPYDCKVEPAFVGYSEPWIDRFTETHYCLLFPHSPAHLLSFMLDSKIDPESKSTQKIITVISIMASVRADPNVKAVVTAPIVGGFSLSASELNLSSNSNACIITIVGNTDLELTWQFKHLMHVRAVKVVDFGITGQAEYKVELLKREPFTDVILFSLPATGQQEEVRVTYEAEKTTAALTEATITRKLGILFSCAALIITIFLCWKCYDRPQRTAPLANQAGPAPSSPVFAPATPVRQTGTVIPQSPQSEPFIDYVRRTVDETPYKRSARMRYDVQKSY</sequence>
<feature type="domain" description="BIG2" evidence="12">
    <location>
        <begin position="1544"/>
        <end position="1624"/>
    </location>
</feature>
<dbReference type="InterPro" id="IPR056233">
    <property type="entry name" value="Ig_GP210_16th"/>
</dbReference>
<keyword evidence="14" id="KW-1185">Reference proteome</keyword>
<dbReference type="InterPro" id="IPR003343">
    <property type="entry name" value="Big_2"/>
</dbReference>
<organism evidence="13 14">
    <name type="scientific">Rhynchospora pubera</name>
    <dbReference type="NCBI Taxonomy" id="906938"/>
    <lineage>
        <taxon>Eukaryota</taxon>
        <taxon>Viridiplantae</taxon>
        <taxon>Streptophyta</taxon>
        <taxon>Embryophyta</taxon>
        <taxon>Tracheophyta</taxon>
        <taxon>Spermatophyta</taxon>
        <taxon>Magnoliopsida</taxon>
        <taxon>Liliopsida</taxon>
        <taxon>Poales</taxon>
        <taxon>Cyperaceae</taxon>
        <taxon>Cyperoideae</taxon>
        <taxon>Rhynchosporeae</taxon>
        <taxon>Rhynchospora</taxon>
    </lineage>
</organism>
<dbReference type="Proteomes" id="UP001140206">
    <property type="component" value="Chromosome 1"/>
</dbReference>
<dbReference type="EMBL" id="JAMFTS010000001">
    <property type="protein sequence ID" value="KAJ4803240.1"/>
    <property type="molecule type" value="Genomic_DNA"/>
</dbReference>
<comment type="caution">
    <text evidence="13">The sequence shown here is derived from an EMBL/GenBank/DDBJ whole genome shotgun (WGS) entry which is preliminary data.</text>
</comment>
<evidence type="ECO:0000313" key="13">
    <source>
        <dbReference type="EMBL" id="KAJ4803240.1"/>
    </source>
</evidence>
<dbReference type="Pfam" id="PF22969">
    <property type="entry name" value="Ig_NUP210_2nd"/>
    <property type="match status" value="1"/>
</dbReference>
<comment type="similarity">
    <text evidence="2">Belongs to the NUP210 family.</text>
</comment>
<evidence type="ECO:0000256" key="11">
    <source>
        <dbReference type="SAM" id="SignalP"/>
    </source>
</evidence>
<keyword evidence="6 10" id="KW-0472">Membrane</keyword>
<dbReference type="InterPro" id="IPR008964">
    <property type="entry name" value="Invasin/intimin_cell_adhesion"/>
</dbReference>
<feature type="domain" description="BIG2" evidence="12">
    <location>
        <begin position="476"/>
        <end position="550"/>
    </location>
</feature>
<dbReference type="Pfam" id="PF02368">
    <property type="entry name" value="Big_2"/>
    <property type="match status" value="1"/>
</dbReference>
<dbReference type="InterPro" id="IPR055099">
    <property type="entry name" value="Ig_NUP210_7th"/>
</dbReference>
<feature type="signal peptide" evidence="11">
    <location>
        <begin position="1"/>
        <end position="15"/>
    </location>
</feature>
<protein>
    <submittedName>
        <fullName evidence="13">Nuclear pore membrane glycoprotein 210-like</fullName>
    </submittedName>
</protein>
<keyword evidence="4 11" id="KW-0732">Signal</keyword>
<feature type="chain" id="PRO_5043787533" evidence="11">
    <location>
        <begin position="16"/>
        <end position="1951"/>
    </location>
</feature>
<keyword evidence="5 10" id="KW-1133">Transmembrane helix</keyword>